<dbReference type="EnsemblMetazoa" id="GPPI000956-RA">
    <property type="protein sequence ID" value="GPPI000956-PA"/>
    <property type="gene ID" value="GPPI000956"/>
</dbReference>
<dbReference type="InterPro" id="IPR008914">
    <property type="entry name" value="PEBP"/>
</dbReference>
<dbReference type="InterPro" id="IPR036610">
    <property type="entry name" value="PEBP-like_sf"/>
</dbReference>
<keyword evidence="2" id="KW-0809">Transit peptide</keyword>
<dbReference type="SUPFAM" id="SSF49777">
    <property type="entry name" value="PEBP-like"/>
    <property type="match status" value="1"/>
</dbReference>
<evidence type="ECO:0000256" key="2">
    <source>
        <dbReference type="ARBA" id="ARBA00022946"/>
    </source>
</evidence>
<reference evidence="11" key="1">
    <citation type="submission" date="2015-01" db="EMBL/GenBank/DDBJ databases">
        <authorList>
            <person name="Aksoy S."/>
            <person name="Warren W."/>
            <person name="Wilson R.K."/>
        </authorList>
    </citation>
    <scope>NUCLEOTIDE SEQUENCE [LARGE SCALE GENOMIC DNA]</scope>
    <source>
        <strain evidence="11">IAEA</strain>
    </source>
</reference>
<evidence type="ECO:0000256" key="6">
    <source>
        <dbReference type="ARBA" id="ARBA00023274"/>
    </source>
</evidence>
<dbReference type="AlphaFoldDB" id="A0A1B0ALN7"/>
<dbReference type="STRING" id="67801.A0A1B0ALN7"/>
<dbReference type="InterPro" id="IPR035810">
    <property type="entry name" value="PEBP_euk"/>
</dbReference>
<dbReference type="Proteomes" id="UP000092460">
    <property type="component" value="Unassembled WGS sequence"/>
</dbReference>
<reference evidence="10" key="2">
    <citation type="submission" date="2020-05" db="UniProtKB">
        <authorList>
            <consortium name="EnsemblMetazoa"/>
        </authorList>
    </citation>
    <scope>IDENTIFICATION</scope>
    <source>
        <strain evidence="10">IAEA</strain>
    </source>
</reference>
<evidence type="ECO:0000256" key="1">
    <source>
        <dbReference type="ARBA" id="ARBA00004173"/>
    </source>
</evidence>
<sequence length="413" mass="48663">MAFSSYIIKSQLQRSINGITPLLSIIRNGHTIRGKRPGVARTLEQRLREENPQDAELTARVDIGFPKLRAPKSHRQERMQHLKVQRKSVELEKKARNHTLLINLDDVSKEYMQLNRAYDVRIIADHYGVYKDLFDLAYFTPRVNLDIQYQLDNGINIPVYNGNVIKPLEARKMPSVQFDGKTDPITGKPTSSENLWCLLATNPDSYPAAQNKEIVHWFIANIPNGEVSKGEVLIDYLQPFPPKGIGFQRFVFVLYKQKKKIDFNSFKMDKMSNNHLEKRTFKTLDFYRQYQDEITPAGLAFYQTDYDNSLTKFYHEVLNMKEPIYEYDFPDIYMADQKQFPLKRPFNTYMDRYRDIKQVNKEFLERKLAKTHPFDGPEPPLRYPNAQPLRNIPSWLRTEIRKERLKIGRINDY</sequence>
<keyword evidence="4" id="KW-0175">Coiled coil</keyword>
<dbReference type="PANTHER" id="PTHR11362:SF133">
    <property type="entry name" value="LARGE RIBOSOMAL SUBUNIT PROTEIN ML38"/>
    <property type="match status" value="1"/>
</dbReference>
<name>A0A1B0ALN7_9MUSC</name>
<dbReference type="EMBL" id="JXJN01000029">
    <property type="status" value="NOT_ANNOTATED_CDS"/>
    <property type="molecule type" value="Genomic_DNA"/>
</dbReference>
<evidence type="ECO:0000256" key="8">
    <source>
        <dbReference type="ARBA" id="ARBA00039444"/>
    </source>
</evidence>
<dbReference type="PANTHER" id="PTHR11362">
    <property type="entry name" value="PHOSPHATIDYLETHANOLAMINE-BINDING PROTEIN"/>
    <property type="match status" value="1"/>
</dbReference>
<comment type="subcellular location">
    <subcellularLocation>
        <location evidence="1">Mitochondrion</location>
    </subcellularLocation>
</comment>
<keyword evidence="6" id="KW-0687">Ribonucleoprotein</keyword>
<evidence type="ECO:0000256" key="4">
    <source>
        <dbReference type="ARBA" id="ARBA00023054"/>
    </source>
</evidence>
<dbReference type="GO" id="GO:0005762">
    <property type="term" value="C:mitochondrial large ribosomal subunit"/>
    <property type="evidence" value="ECO:0007669"/>
    <property type="project" value="TreeGrafter"/>
</dbReference>
<evidence type="ECO:0000256" key="9">
    <source>
        <dbReference type="ARBA" id="ARBA00041206"/>
    </source>
</evidence>
<dbReference type="CDD" id="cd00866">
    <property type="entry name" value="PEBP_euk"/>
    <property type="match status" value="1"/>
</dbReference>
<organism evidence="10 11">
    <name type="scientific">Glossina palpalis gambiensis</name>
    <dbReference type="NCBI Taxonomy" id="67801"/>
    <lineage>
        <taxon>Eukaryota</taxon>
        <taxon>Metazoa</taxon>
        <taxon>Ecdysozoa</taxon>
        <taxon>Arthropoda</taxon>
        <taxon>Hexapoda</taxon>
        <taxon>Insecta</taxon>
        <taxon>Pterygota</taxon>
        <taxon>Neoptera</taxon>
        <taxon>Endopterygota</taxon>
        <taxon>Diptera</taxon>
        <taxon>Brachycera</taxon>
        <taxon>Muscomorpha</taxon>
        <taxon>Hippoboscoidea</taxon>
        <taxon>Glossinidae</taxon>
        <taxon>Glossina</taxon>
    </lineage>
</organism>
<keyword evidence="5" id="KW-0496">Mitochondrion</keyword>
<dbReference type="GO" id="GO:0005743">
    <property type="term" value="C:mitochondrial inner membrane"/>
    <property type="evidence" value="ECO:0007669"/>
    <property type="project" value="UniProtKB-ARBA"/>
</dbReference>
<dbReference type="FunFam" id="3.90.280.10:FF:000002">
    <property type="entry name" value="39S ribosomal protein L38, mitochondrial"/>
    <property type="match status" value="1"/>
</dbReference>
<evidence type="ECO:0000256" key="3">
    <source>
        <dbReference type="ARBA" id="ARBA00022980"/>
    </source>
</evidence>
<dbReference type="Gene3D" id="3.90.280.10">
    <property type="entry name" value="PEBP-like"/>
    <property type="match status" value="1"/>
</dbReference>
<keyword evidence="3" id="KW-0689">Ribosomal protein</keyword>
<accession>A0A1B0ALN7</accession>
<evidence type="ECO:0000256" key="7">
    <source>
        <dbReference type="ARBA" id="ARBA00038016"/>
    </source>
</evidence>
<keyword evidence="11" id="KW-1185">Reference proteome</keyword>
<proteinExistence type="inferred from homology"/>
<protein>
    <recommendedName>
        <fullName evidence="8">Large ribosomal subunit protein mL38</fullName>
    </recommendedName>
    <alternativeName>
        <fullName evidence="9">39S ribosomal protein L38, mitochondrial</fullName>
    </alternativeName>
</protein>
<dbReference type="VEuPathDB" id="VectorBase:GPPI000956"/>
<evidence type="ECO:0000313" key="11">
    <source>
        <dbReference type="Proteomes" id="UP000092460"/>
    </source>
</evidence>
<evidence type="ECO:0000256" key="5">
    <source>
        <dbReference type="ARBA" id="ARBA00023128"/>
    </source>
</evidence>
<comment type="similarity">
    <text evidence="7">Belongs to the phosphatidylethanolamine-binding protein family. Mitochondrion-specific ribosomal protein mL38 subfamily.</text>
</comment>
<dbReference type="Pfam" id="PF01161">
    <property type="entry name" value="PBP"/>
    <property type="match status" value="1"/>
</dbReference>
<evidence type="ECO:0000313" key="10">
    <source>
        <dbReference type="EnsemblMetazoa" id="GPPI000956-PA"/>
    </source>
</evidence>